<dbReference type="InterPro" id="IPR003156">
    <property type="entry name" value="DHHA1_dom"/>
</dbReference>
<dbReference type="FunFam" id="3.90.1640.10:FF:000002">
    <property type="entry name" value="Cyclic-di-AMP phosphodiesterase"/>
    <property type="match status" value="1"/>
</dbReference>
<comment type="caution">
    <text evidence="2">The sequence shown here is derived from an EMBL/GenBank/DDBJ whole genome shotgun (WGS) entry which is preliminary data.</text>
</comment>
<dbReference type="SMART" id="SM00267">
    <property type="entry name" value="GGDEF"/>
    <property type="match status" value="1"/>
</dbReference>
<sequence>MLFLVFLVNLRFILRQVQITKIKNEEKIQKATAIAQQNVQFASEHYPIGIVVYENQKIIWHNQVVTEMLPINELEKHLKKEKEYTIEWQDKVFQVETYETTSFLIDISKEIALEKAQSARKSAIGIVSVDNFDEVTDGMDDKEVSYLNSYITTILSDWLENYHIYYKRLNAERYFFVATYQDIEAMMKDKFKVLDTVRNESATSQEIPLTLSIGIAYGNTSLETIGDDAQANLDTALVRGGDQVVLRESATNAKPFYYGGKSASTTKRTRVRSRAMSTALKNIILQSDQVFIMGHRFPDMDAIGSAFGAACLARFNQKKAYIILDNTQVIPDVERCLQEIQKYPELADQVIDPKDAAQLKTDRSVLLMVDYHKPSLSISPELYEQFDKIVVIDHHRRGEEFPTQPILTYIESGASSASELVTELIEYQSTRKMRLQKIEATLLLAGMEVDTKNFAVRTTARTFDTASYLRTCGADPSLVQYLLSSDLTSYLEMNRLIAKAEYVTEDIVIAAADEADTYDSVMAAKTADTLLSMVGINAAFVITKRSDGLIGISARSSGTINVQVIMEELGGGGHFTNAAVQLKSTVPEVKEQLLQLIHQKINEIYQKE</sequence>
<evidence type="ECO:0000313" key="2">
    <source>
        <dbReference type="EMBL" id="OJG18227.1"/>
    </source>
</evidence>
<evidence type="ECO:0000259" key="1">
    <source>
        <dbReference type="PROSITE" id="PS50887"/>
    </source>
</evidence>
<keyword evidence="3" id="KW-1185">Reference proteome</keyword>
<gene>
    <name evidence="2" type="ORF">RU97_GL002300</name>
</gene>
<dbReference type="AlphaFoldDB" id="A0A1L8REQ7"/>
<dbReference type="PANTHER" id="PTHR47618">
    <property type="entry name" value="BIFUNCTIONAL OLIGORIBONUCLEASE AND PAP PHOSPHATASE NRNA"/>
    <property type="match status" value="1"/>
</dbReference>
<dbReference type="Gene3D" id="3.90.1640.10">
    <property type="entry name" value="inorganic pyrophosphatase (n-terminal core)"/>
    <property type="match status" value="1"/>
</dbReference>
<accession>A0A1L8REQ7</accession>
<dbReference type="InterPro" id="IPR038763">
    <property type="entry name" value="DHH_sf"/>
</dbReference>
<dbReference type="PROSITE" id="PS50887">
    <property type="entry name" value="GGDEF"/>
    <property type="match status" value="1"/>
</dbReference>
<proteinExistence type="predicted"/>
<dbReference type="PANTHER" id="PTHR47618:SF2">
    <property type="entry name" value="CYCLIC-DI-AMP PHOSPHODIESTERASE GDPP"/>
    <property type="match status" value="1"/>
</dbReference>
<dbReference type="InterPro" id="IPR001667">
    <property type="entry name" value="DDH_dom"/>
</dbReference>
<dbReference type="Gene3D" id="3.10.310.30">
    <property type="match status" value="1"/>
</dbReference>
<reference evidence="2 3" key="1">
    <citation type="submission" date="2014-12" db="EMBL/GenBank/DDBJ databases">
        <title>Draft genome sequences of 29 type strains of Enterococci.</title>
        <authorList>
            <person name="Zhong Z."/>
            <person name="Sun Z."/>
            <person name="Liu W."/>
            <person name="Zhang W."/>
            <person name="Zhang H."/>
        </authorList>
    </citation>
    <scope>NUCLEOTIDE SEQUENCE [LARGE SCALE GENOMIC DNA]</scope>
    <source>
        <strain evidence="2 3">DSM 17029</strain>
    </source>
</reference>
<evidence type="ECO:0000313" key="3">
    <source>
        <dbReference type="Proteomes" id="UP000181884"/>
    </source>
</evidence>
<dbReference type="EMBL" id="JXKH01000005">
    <property type="protein sequence ID" value="OJG18227.1"/>
    <property type="molecule type" value="Genomic_DNA"/>
</dbReference>
<organism evidence="2 3">
    <name type="scientific">Enterococcus canis</name>
    <dbReference type="NCBI Taxonomy" id="214095"/>
    <lineage>
        <taxon>Bacteria</taxon>
        <taxon>Bacillati</taxon>
        <taxon>Bacillota</taxon>
        <taxon>Bacilli</taxon>
        <taxon>Lactobacillales</taxon>
        <taxon>Enterococcaceae</taxon>
        <taxon>Enterococcus</taxon>
    </lineage>
</organism>
<feature type="domain" description="GGDEF" evidence="1">
    <location>
        <begin position="120"/>
        <end position="249"/>
    </location>
</feature>
<dbReference type="STRING" id="214095.RU97_GL002300"/>
<dbReference type="GO" id="GO:0003676">
    <property type="term" value="F:nucleic acid binding"/>
    <property type="evidence" value="ECO:0007669"/>
    <property type="project" value="InterPro"/>
</dbReference>
<dbReference type="Pfam" id="PF01368">
    <property type="entry name" value="DHH"/>
    <property type="match status" value="1"/>
</dbReference>
<dbReference type="Pfam" id="PF24898">
    <property type="entry name" value="GGDEF_GdpP"/>
    <property type="match status" value="1"/>
</dbReference>
<protein>
    <submittedName>
        <fullName evidence="2">DHH family protein</fullName>
    </submittedName>
</protein>
<dbReference type="Pfam" id="PF02272">
    <property type="entry name" value="DHHA1"/>
    <property type="match status" value="1"/>
</dbReference>
<dbReference type="Proteomes" id="UP000181884">
    <property type="component" value="Unassembled WGS sequence"/>
</dbReference>
<dbReference type="Gene3D" id="3.30.70.270">
    <property type="match status" value="1"/>
</dbReference>
<dbReference type="InterPro" id="IPR043128">
    <property type="entry name" value="Rev_trsase/Diguanyl_cyclase"/>
</dbReference>
<dbReference type="InterPro" id="IPR000160">
    <property type="entry name" value="GGDEF_dom"/>
</dbReference>
<dbReference type="InterPro" id="IPR051319">
    <property type="entry name" value="Oligoribo/pAp-PDE_c-di-AMP_PDE"/>
</dbReference>
<name>A0A1L8REQ7_9ENTE</name>
<dbReference type="SUPFAM" id="SSF64182">
    <property type="entry name" value="DHH phosphoesterases"/>
    <property type="match status" value="1"/>
</dbReference>